<proteinExistence type="predicted"/>
<dbReference type="EC" id="1.-.-.-" evidence="4"/>
<dbReference type="GO" id="GO:0016705">
    <property type="term" value="F:oxidoreductase activity, acting on paired donors, with incorporation or reduction of molecular oxygen"/>
    <property type="evidence" value="ECO:0007669"/>
    <property type="project" value="InterPro"/>
</dbReference>
<comment type="similarity">
    <text evidence="1">To bacterial alkanal monooxygenase alpha and beta chains.</text>
</comment>
<feature type="compositionally biased region" description="Basic and acidic residues" evidence="2">
    <location>
        <begin position="120"/>
        <end position="136"/>
    </location>
</feature>
<dbReference type="PANTHER" id="PTHR30137">
    <property type="entry name" value="LUCIFERASE-LIKE MONOOXYGENASE"/>
    <property type="match status" value="1"/>
</dbReference>
<dbReference type="AlphaFoldDB" id="A0A5P9P336"/>
<dbReference type="Gene3D" id="3.20.20.30">
    <property type="entry name" value="Luciferase-like domain"/>
    <property type="match status" value="1"/>
</dbReference>
<dbReference type="GO" id="GO:0005829">
    <property type="term" value="C:cytosol"/>
    <property type="evidence" value="ECO:0007669"/>
    <property type="project" value="TreeGrafter"/>
</dbReference>
<dbReference type="KEGG" id="nas:GCU68_08010"/>
<keyword evidence="5" id="KW-1185">Reference proteome</keyword>
<dbReference type="Pfam" id="PF00296">
    <property type="entry name" value="Bac_luciferase"/>
    <property type="match status" value="1"/>
</dbReference>
<gene>
    <name evidence="4" type="ORF">GCU68_08010</name>
</gene>
<dbReference type="InterPro" id="IPR019949">
    <property type="entry name" value="CmoO-like"/>
</dbReference>
<dbReference type="PANTHER" id="PTHR30137:SF6">
    <property type="entry name" value="LUCIFERASE-LIKE MONOOXYGENASE"/>
    <property type="match status" value="1"/>
</dbReference>
<dbReference type="OrthoDB" id="167712at2157"/>
<dbReference type="CDD" id="cd00347">
    <property type="entry name" value="Flavin_utilizing_monoxygenases"/>
    <property type="match status" value="2"/>
</dbReference>
<feature type="domain" description="Luciferase-like" evidence="3">
    <location>
        <begin position="1"/>
        <end position="308"/>
    </location>
</feature>
<sequence length="347" mass="37907">MELSIVDLAPIPEGGSATEAFEHTVERAQQAERLGYSRFWVAEHHDFTDSVASTTPEALIPYVAAKTDDIRVGSGTVLLNHYSPYKVAETFGVLDALEPGRIDLGLGRATGNPTSDLALQDDRSQRRRSGSDHSEKVDEVAKYFHDGFDDDHPFSDLELARSADSVPEIWMLGSSPQSAKIAGKLGLPYCFAAFIRPEPAVKAFEVYREHFEPSPYDAGPDDPTGMLSVNVTCAETDEEAARLRATTEASSRLLRSGRVDQLPIHSVEEAIEFLGSVPEPTRLPIEPGEWPRAISGSPETVQELLAEFTSQLAIEVDEVIVQNQIATPEDTLRSHELLADAVGLSPR</sequence>
<protein>
    <submittedName>
        <fullName evidence="4">MsnO8 family LLM class oxidoreductase</fullName>
        <ecNumber evidence="4">1.-.-.-</ecNumber>
    </submittedName>
</protein>
<name>A0A5P9P336_9EURY</name>
<dbReference type="InterPro" id="IPR011251">
    <property type="entry name" value="Luciferase-like_dom"/>
</dbReference>
<evidence type="ECO:0000256" key="2">
    <source>
        <dbReference type="SAM" id="MobiDB-lite"/>
    </source>
</evidence>
<dbReference type="InterPro" id="IPR036661">
    <property type="entry name" value="Luciferase-like_sf"/>
</dbReference>
<dbReference type="Proteomes" id="UP000326170">
    <property type="component" value="Chromosome"/>
</dbReference>
<dbReference type="GeneID" id="42300983"/>
<evidence type="ECO:0000259" key="3">
    <source>
        <dbReference type="Pfam" id="PF00296"/>
    </source>
</evidence>
<feature type="region of interest" description="Disordered" evidence="2">
    <location>
        <begin position="106"/>
        <end position="136"/>
    </location>
</feature>
<evidence type="ECO:0000313" key="5">
    <source>
        <dbReference type="Proteomes" id="UP000326170"/>
    </source>
</evidence>
<reference evidence="4 5" key="1">
    <citation type="journal article" date="2007" name="Int. J. Syst. Evol. Microbiol.">
        <title>Natronorubrum sulfidifaciens sp. nov., an extremely haloalkaliphilic archaeon isolated from Aiding salt lake in Xin-Jiang, China.</title>
        <authorList>
            <person name="Cui H.L."/>
            <person name="Tohty D."/>
            <person name="Liu H.C."/>
            <person name="Liu S.J."/>
            <person name="Oren A."/>
            <person name="Zhou P.J."/>
        </authorList>
    </citation>
    <scope>NUCLEOTIDE SEQUENCE [LARGE SCALE GENOMIC DNA]</scope>
    <source>
        <strain evidence="4 5">7-3</strain>
    </source>
</reference>
<dbReference type="RefSeq" id="WP_152940511.1">
    <property type="nucleotide sequence ID" value="NZ_CP045488.1"/>
</dbReference>
<dbReference type="EMBL" id="CP045488">
    <property type="protein sequence ID" value="QFU82466.1"/>
    <property type="molecule type" value="Genomic_DNA"/>
</dbReference>
<organism evidence="4 5">
    <name type="scientific">Natronorubrum aibiense</name>
    <dbReference type="NCBI Taxonomy" id="348826"/>
    <lineage>
        <taxon>Archaea</taxon>
        <taxon>Methanobacteriati</taxon>
        <taxon>Methanobacteriota</taxon>
        <taxon>Stenosarchaea group</taxon>
        <taxon>Halobacteria</taxon>
        <taxon>Halobacteriales</taxon>
        <taxon>Natrialbaceae</taxon>
        <taxon>Natronorubrum</taxon>
    </lineage>
</organism>
<evidence type="ECO:0000313" key="4">
    <source>
        <dbReference type="EMBL" id="QFU82466.1"/>
    </source>
</evidence>
<keyword evidence="4" id="KW-0560">Oxidoreductase</keyword>
<evidence type="ECO:0000256" key="1">
    <source>
        <dbReference type="ARBA" id="ARBA00007789"/>
    </source>
</evidence>
<accession>A0A5P9P336</accession>
<dbReference type="SUPFAM" id="SSF51679">
    <property type="entry name" value="Bacterial luciferase-like"/>
    <property type="match status" value="1"/>
</dbReference>
<dbReference type="InterPro" id="IPR050766">
    <property type="entry name" value="Bact_Lucif_Oxidored"/>
</dbReference>
<dbReference type="NCBIfam" id="TIGR03558">
    <property type="entry name" value="oxido_grp_1"/>
    <property type="match status" value="1"/>
</dbReference>